<dbReference type="EMBL" id="AEPD01000005">
    <property type="protein sequence ID" value="EFU31976.1"/>
    <property type="molecule type" value="Genomic_DNA"/>
</dbReference>
<dbReference type="RefSeq" id="WP_004343578.1">
    <property type="nucleotide sequence ID" value="NZ_GL586311.1"/>
</dbReference>
<comment type="caution">
    <text evidence="3">The sequence shown here is derived from an EMBL/GenBank/DDBJ whole genome shotgun (WGS) entry which is preliminary data.</text>
</comment>
<keyword evidence="4" id="KW-1185">Reference proteome</keyword>
<evidence type="ECO:0000259" key="2">
    <source>
        <dbReference type="Pfam" id="PF13648"/>
    </source>
</evidence>
<dbReference type="GeneID" id="93535084"/>
<dbReference type="AlphaFoldDB" id="E6K393"/>
<dbReference type="Pfam" id="PF13648">
    <property type="entry name" value="Lipocalin_4"/>
    <property type="match status" value="1"/>
</dbReference>
<feature type="signal peptide" evidence="1">
    <location>
        <begin position="1"/>
        <end position="21"/>
    </location>
</feature>
<dbReference type="InterPro" id="IPR024311">
    <property type="entry name" value="Lipocalin-like"/>
</dbReference>
<dbReference type="InterPro" id="IPR012674">
    <property type="entry name" value="Calycin"/>
</dbReference>
<keyword evidence="1" id="KW-0732">Signal</keyword>
<dbReference type="STRING" id="873513.HMPREF6485_0078"/>
<feature type="chain" id="PRO_5003205182" description="Lipocalin-like domain-containing protein" evidence="1">
    <location>
        <begin position="22"/>
        <end position="141"/>
    </location>
</feature>
<evidence type="ECO:0000313" key="3">
    <source>
        <dbReference type="EMBL" id="EFU31976.1"/>
    </source>
</evidence>
<sequence>MKTPRQFLLAFLLAYVGMCFAACSEDADLPMIKENIQGTWYMVNEVSFDAETTETERETFKREGELAMRFTLRSNGSCMTEEFYDGQWNPTAGTYQMTGNQLVVTYSKGSDNSVIETLTDRRLVVLTREKDGSWSRRFYTR</sequence>
<evidence type="ECO:0000256" key="1">
    <source>
        <dbReference type="SAM" id="SignalP"/>
    </source>
</evidence>
<evidence type="ECO:0000313" key="4">
    <source>
        <dbReference type="Proteomes" id="UP000003112"/>
    </source>
</evidence>
<name>E6K393_9BACT</name>
<dbReference type="HOGENOM" id="CLU_1823593_0_0_10"/>
<protein>
    <recommendedName>
        <fullName evidence="2">Lipocalin-like domain-containing protein</fullName>
    </recommendedName>
</protein>
<reference evidence="3 4" key="1">
    <citation type="submission" date="2010-10" db="EMBL/GenBank/DDBJ databases">
        <authorList>
            <person name="Muzny D."/>
            <person name="Qin X."/>
            <person name="Deng J."/>
            <person name="Jiang H."/>
            <person name="Liu Y."/>
            <person name="Qu J."/>
            <person name="Song X.-Z."/>
            <person name="Zhang L."/>
            <person name="Thornton R."/>
            <person name="Coyle M."/>
            <person name="Francisco L."/>
            <person name="Jackson L."/>
            <person name="Javaid M."/>
            <person name="Korchina V."/>
            <person name="Kovar C."/>
            <person name="Mata R."/>
            <person name="Mathew T."/>
            <person name="Ngo R."/>
            <person name="Nguyen L."/>
            <person name="Nguyen N."/>
            <person name="Okwuonu G."/>
            <person name="Ongeri F."/>
            <person name="Pham C."/>
            <person name="Simmons D."/>
            <person name="Wilczek-Boney K."/>
            <person name="Hale W."/>
            <person name="Jakkamsetti A."/>
            <person name="Pham P."/>
            <person name="Ruth R."/>
            <person name="San Lucas F."/>
            <person name="Warren J."/>
            <person name="Zhang J."/>
            <person name="Zhao Z."/>
            <person name="Zhou C."/>
            <person name="Zhu D."/>
            <person name="Lee S."/>
            <person name="Bess C."/>
            <person name="Blankenburg K."/>
            <person name="Forbes L."/>
            <person name="Fu Q."/>
            <person name="Gubbala S."/>
            <person name="Hirani K."/>
            <person name="Jayaseelan J.C."/>
            <person name="Lara F."/>
            <person name="Munidasa M."/>
            <person name="Palculict T."/>
            <person name="Patil S."/>
            <person name="Pu L.-L."/>
            <person name="Saada N."/>
            <person name="Tang L."/>
            <person name="Weissenberger G."/>
            <person name="Zhu Y."/>
            <person name="Hemphill L."/>
            <person name="Shang Y."/>
            <person name="Youmans B."/>
            <person name="Ayvaz T."/>
            <person name="Ross M."/>
            <person name="Santibanez J."/>
            <person name="Aqrawi P."/>
            <person name="Gross S."/>
            <person name="Joshi V."/>
            <person name="Fowler G."/>
            <person name="Nazareth L."/>
            <person name="Reid J."/>
            <person name="Worley K."/>
            <person name="Petrosino J."/>
            <person name="Highlander S."/>
            <person name="Gibbs R."/>
        </authorList>
    </citation>
    <scope>NUCLEOTIDE SEQUENCE [LARGE SCALE GENOMIC DNA]</scope>
    <source>
        <strain evidence="3 4">ATCC 33574</strain>
    </source>
</reference>
<gene>
    <name evidence="3" type="ORF">HMPREF6485_0078</name>
</gene>
<proteinExistence type="predicted"/>
<dbReference type="Proteomes" id="UP000003112">
    <property type="component" value="Unassembled WGS sequence"/>
</dbReference>
<accession>E6K393</accession>
<feature type="domain" description="Lipocalin-like" evidence="2">
    <location>
        <begin position="36"/>
        <end position="125"/>
    </location>
</feature>
<dbReference type="SUPFAM" id="SSF50814">
    <property type="entry name" value="Lipocalins"/>
    <property type="match status" value="1"/>
</dbReference>
<organism evidence="3 4">
    <name type="scientific">Segatella buccae ATCC 33574</name>
    <dbReference type="NCBI Taxonomy" id="873513"/>
    <lineage>
        <taxon>Bacteria</taxon>
        <taxon>Pseudomonadati</taxon>
        <taxon>Bacteroidota</taxon>
        <taxon>Bacteroidia</taxon>
        <taxon>Bacteroidales</taxon>
        <taxon>Prevotellaceae</taxon>
        <taxon>Segatella</taxon>
    </lineage>
</organism>